<comment type="subcellular location">
    <subcellularLocation>
        <location evidence="1">Membrane</location>
        <topology evidence="1">Multi-pass membrane protein</topology>
    </subcellularLocation>
</comment>
<evidence type="ECO:0000313" key="8">
    <source>
        <dbReference type="Proteomes" id="UP000039865"/>
    </source>
</evidence>
<dbReference type="Proteomes" id="UP000039865">
    <property type="component" value="Unassembled WGS sequence"/>
</dbReference>
<feature type="transmembrane region" description="Helical" evidence="5">
    <location>
        <begin position="125"/>
        <end position="144"/>
    </location>
</feature>
<evidence type="ECO:0000256" key="4">
    <source>
        <dbReference type="ARBA" id="ARBA00023136"/>
    </source>
</evidence>
<keyword evidence="2 5" id="KW-0812">Transmembrane</keyword>
<feature type="transmembrane region" description="Helical" evidence="5">
    <location>
        <begin position="349"/>
        <end position="368"/>
    </location>
</feature>
<evidence type="ECO:0000313" key="7">
    <source>
        <dbReference type="EMBL" id="CDW87213.1"/>
    </source>
</evidence>
<feature type="transmembrane region" description="Helical" evidence="5">
    <location>
        <begin position="492"/>
        <end position="514"/>
    </location>
</feature>
<evidence type="ECO:0000256" key="5">
    <source>
        <dbReference type="SAM" id="Phobius"/>
    </source>
</evidence>
<protein>
    <recommendedName>
        <fullName evidence="6">Amino acid transporter transmembrane domain-containing protein</fullName>
    </recommendedName>
</protein>
<keyword evidence="4 5" id="KW-0472">Membrane</keyword>
<feature type="transmembrane region" description="Helical" evidence="5">
    <location>
        <begin position="309"/>
        <end position="328"/>
    </location>
</feature>
<keyword evidence="3 5" id="KW-1133">Transmembrane helix</keyword>
<reference evidence="7 8" key="1">
    <citation type="submission" date="2014-06" db="EMBL/GenBank/DDBJ databases">
        <authorList>
            <person name="Swart Estienne"/>
        </authorList>
    </citation>
    <scope>NUCLEOTIDE SEQUENCE [LARGE SCALE GENOMIC DNA]</scope>
    <source>
        <strain evidence="7 8">130c</strain>
    </source>
</reference>
<dbReference type="GO" id="GO:0015179">
    <property type="term" value="F:L-amino acid transmembrane transporter activity"/>
    <property type="evidence" value="ECO:0007669"/>
    <property type="project" value="TreeGrafter"/>
</dbReference>
<feature type="domain" description="Amino acid transporter transmembrane" evidence="6">
    <location>
        <begin position="118"/>
        <end position="507"/>
    </location>
</feature>
<feature type="transmembrane region" description="Helical" evidence="5">
    <location>
        <begin position="433"/>
        <end position="450"/>
    </location>
</feature>
<feature type="transmembrane region" description="Helical" evidence="5">
    <location>
        <begin position="388"/>
        <end position="412"/>
    </location>
</feature>
<evidence type="ECO:0000256" key="2">
    <source>
        <dbReference type="ARBA" id="ARBA00022692"/>
    </source>
</evidence>
<name>A0A078B1R0_STYLE</name>
<dbReference type="OrthoDB" id="28208at2759"/>
<evidence type="ECO:0000256" key="1">
    <source>
        <dbReference type="ARBA" id="ARBA00004141"/>
    </source>
</evidence>
<organism evidence="7 8">
    <name type="scientific">Stylonychia lemnae</name>
    <name type="common">Ciliate</name>
    <dbReference type="NCBI Taxonomy" id="5949"/>
    <lineage>
        <taxon>Eukaryota</taxon>
        <taxon>Sar</taxon>
        <taxon>Alveolata</taxon>
        <taxon>Ciliophora</taxon>
        <taxon>Intramacronucleata</taxon>
        <taxon>Spirotrichea</taxon>
        <taxon>Stichotrichia</taxon>
        <taxon>Sporadotrichida</taxon>
        <taxon>Oxytrichidae</taxon>
        <taxon>Stylonychinae</taxon>
        <taxon>Stylonychia</taxon>
    </lineage>
</organism>
<feature type="transmembrane region" description="Helical" evidence="5">
    <location>
        <begin position="456"/>
        <end position="480"/>
    </location>
</feature>
<dbReference type="AlphaFoldDB" id="A0A078B1R0"/>
<feature type="transmembrane region" description="Helical" evidence="5">
    <location>
        <begin position="150"/>
        <end position="171"/>
    </location>
</feature>
<dbReference type="OMA" id="YICHQLI"/>
<keyword evidence="8" id="KW-1185">Reference proteome</keyword>
<dbReference type="InterPro" id="IPR013057">
    <property type="entry name" value="AA_transpt_TM"/>
</dbReference>
<feature type="transmembrane region" description="Helical" evidence="5">
    <location>
        <begin position="198"/>
        <end position="220"/>
    </location>
</feature>
<dbReference type="GO" id="GO:0016020">
    <property type="term" value="C:membrane"/>
    <property type="evidence" value="ECO:0007669"/>
    <property type="project" value="UniProtKB-SubCell"/>
</dbReference>
<gene>
    <name evidence="7" type="primary">Contig9616.g10281</name>
    <name evidence="7" type="ORF">STYLEM_16316</name>
</gene>
<proteinExistence type="predicted"/>
<dbReference type="InParanoid" id="A0A078B1R0"/>
<dbReference type="FunCoup" id="A0A078B1R0">
    <property type="interactions" value="1"/>
</dbReference>
<sequence>MEARMDQNVYNGTESQEDLKDDNFFFETEDLSNNPTDENMAYTKNLQTQPLENSQDNLNVDGLYHHDKNQTKNELKSALIVDAGGHRKNYSSPSSNISNRSFISQRSFLNRTFGPLGKGSLRGSMFQLSAAAIGSGVLSLPFVIAKSGFILGSLMIIIACIAAIISLLMLAKCTEQIGAPSYTYLIRKVIARNVDKHIVWLIFFGTVGSSVSYQIIITQMIQVLATNVGFEPKKIQSSEVKIAIAAFIAVFILFPVGSMRKMSGFRYISILSIASLVYIMFVLLFELPQYATQNFRYEKLNYFKLDWDLFSNFSIAFFAFSCHIEFIPIYDEMNEQNPQKVRKLVYRSVGTNTLFFLSIGLAGYFSTYEKTNQIVIDREPLIGQLIDFPLMIGRIMIVIVLCIAFPINMVPLKQIMIHLIYSRKHQMTQGQNISMSLAFVMLTSVIAIIYPNITGILSIVGGICSVTICYVLPTMCYIKLNKEELSLCKKYSLIVFFGTLSLVGYSSVILKIILSFSV</sequence>
<feature type="transmembrane region" description="Helical" evidence="5">
    <location>
        <begin position="240"/>
        <end position="257"/>
    </location>
</feature>
<evidence type="ECO:0000259" key="6">
    <source>
        <dbReference type="Pfam" id="PF01490"/>
    </source>
</evidence>
<dbReference type="PANTHER" id="PTHR22950:SF702">
    <property type="entry name" value="AMINO ACID TRANSPORTER PROTEIN"/>
    <property type="match status" value="1"/>
</dbReference>
<dbReference type="PANTHER" id="PTHR22950">
    <property type="entry name" value="AMINO ACID TRANSPORTER"/>
    <property type="match status" value="1"/>
</dbReference>
<dbReference type="EMBL" id="CCKQ01015402">
    <property type="protein sequence ID" value="CDW87213.1"/>
    <property type="molecule type" value="Genomic_DNA"/>
</dbReference>
<dbReference type="Pfam" id="PF01490">
    <property type="entry name" value="Aa_trans"/>
    <property type="match status" value="1"/>
</dbReference>
<accession>A0A078B1R0</accession>
<evidence type="ECO:0000256" key="3">
    <source>
        <dbReference type="ARBA" id="ARBA00022989"/>
    </source>
</evidence>
<feature type="transmembrane region" description="Helical" evidence="5">
    <location>
        <begin position="264"/>
        <end position="285"/>
    </location>
</feature>